<comment type="caution">
    <text evidence="12">The sequence shown here is derived from an EMBL/GenBank/DDBJ whole genome shotgun (WGS) entry which is preliminary data.</text>
</comment>
<keyword evidence="6 9" id="KW-0238">DNA-binding</keyword>
<dbReference type="GO" id="GO:0006298">
    <property type="term" value="P:mismatch repair"/>
    <property type="evidence" value="ECO:0007669"/>
    <property type="project" value="UniProtKB-UniRule"/>
</dbReference>
<comment type="similarity">
    <text evidence="1 9 10">Belongs to the DNA mismatch repair MutS family.</text>
</comment>
<gene>
    <name evidence="9 12" type="primary">mutS</name>
    <name evidence="12" type="ORF">IAA84_06485</name>
</gene>
<dbReference type="FunFam" id="1.10.1420.10:FF:000007">
    <property type="entry name" value="DNA mismatch repair protein MutS"/>
    <property type="match status" value="1"/>
</dbReference>
<dbReference type="InterPro" id="IPR017261">
    <property type="entry name" value="DNA_mismatch_repair_MutS/MSH"/>
</dbReference>
<evidence type="ECO:0000256" key="4">
    <source>
        <dbReference type="ARBA" id="ARBA00022763"/>
    </source>
</evidence>
<dbReference type="NCBIfam" id="TIGR01070">
    <property type="entry name" value="mutS1"/>
    <property type="match status" value="1"/>
</dbReference>
<dbReference type="PANTHER" id="PTHR11361:SF34">
    <property type="entry name" value="DNA MISMATCH REPAIR PROTEIN MSH1, MITOCHONDRIAL"/>
    <property type="match status" value="1"/>
</dbReference>
<dbReference type="Pfam" id="PF05192">
    <property type="entry name" value="MutS_III"/>
    <property type="match status" value="1"/>
</dbReference>
<evidence type="ECO:0000256" key="2">
    <source>
        <dbReference type="ARBA" id="ARBA00021982"/>
    </source>
</evidence>
<dbReference type="InterPro" id="IPR045076">
    <property type="entry name" value="MutS"/>
</dbReference>
<evidence type="ECO:0000256" key="10">
    <source>
        <dbReference type="RuleBase" id="RU003756"/>
    </source>
</evidence>
<dbReference type="Pfam" id="PF05190">
    <property type="entry name" value="MutS_IV"/>
    <property type="match status" value="1"/>
</dbReference>
<evidence type="ECO:0000256" key="8">
    <source>
        <dbReference type="ARBA" id="ARBA00024647"/>
    </source>
</evidence>
<protein>
    <recommendedName>
        <fullName evidence="2 9">DNA mismatch repair protein MutS</fullName>
    </recommendedName>
</protein>
<evidence type="ECO:0000256" key="5">
    <source>
        <dbReference type="ARBA" id="ARBA00022840"/>
    </source>
</evidence>
<evidence type="ECO:0000259" key="11">
    <source>
        <dbReference type="PROSITE" id="PS00486"/>
    </source>
</evidence>
<dbReference type="SUPFAM" id="SSF48334">
    <property type="entry name" value="DNA repair protein MutS, domain III"/>
    <property type="match status" value="1"/>
</dbReference>
<keyword evidence="4 9" id="KW-0227">DNA damage</keyword>
<dbReference type="InterPro" id="IPR000432">
    <property type="entry name" value="DNA_mismatch_repair_MutS_C"/>
</dbReference>
<evidence type="ECO:0000313" key="12">
    <source>
        <dbReference type="EMBL" id="HIS92651.1"/>
    </source>
</evidence>
<dbReference type="SUPFAM" id="SSF53150">
    <property type="entry name" value="DNA repair protein MutS, domain II"/>
    <property type="match status" value="1"/>
</dbReference>
<dbReference type="Gene3D" id="3.40.1170.10">
    <property type="entry name" value="DNA repair protein MutS, domain I"/>
    <property type="match status" value="1"/>
</dbReference>
<dbReference type="InterPro" id="IPR007696">
    <property type="entry name" value="DNA_mismatch_repair_MutS_core"/>
</dbReference>
<feature type="binding site" evidence="9">
    <location>
        <begin position="608"/>
        <end position="615"/>
    </location>
    <ligand>
        <name>ATP</name>
        <dbReference type="ChEBI" id="CHEBI:30616"/>
    </ligand>
</feature>
<dbReference type="GO" id="GO:0005829">
    <property type="term" value="C:cytosol"/>
    <property type="evidence" value="ECO:0007669"/>
    <property type="project" value="TreeGrafter"/>
</dbReference>
<dbReference type="Gene3D" id="3.30.420.110">
    <property type="entry name" value="MutS, connector domain"/>
    <property type="match status" value="1"/>
</dbReference>
<dbReference type="Pfam" id="PF01624">
    <property type="entry name" value="MutS_I"/>
    <property type="match status" value="1"/>
</dbReference>
<dbReference type="InterPro" id="IPR005748">
    <property type="entry name" value="DNA_mismatch_repair_MutS"/>
</dbReference>
<dbReference type="NCBIfam" id="NF003810">
    <property type="entry name" value="PRK05399.1"/>
    <property type="match status" value="1"/>
</dbReference>
<dbReference type="Pfam" id="PF00488">
    <property type="entry name" value="MutS_V"/>
    <property type="match status" value="1"/>
</dbReference>
<evidence type="ECO:0000256" key="6">
    <source>
        <dbReference type="ARBA" id="ARBA00023125"/>
    </source>
</evidence>
<dbReference type="PIRSF" id="PIRSF037677">
    <property type="entry name" value="DNA_mis_repair_Msh6"/>
    <property type="match status" value="1"/>
</dbReference>
<dbReference type="InterPro" id="IPR007695">
    <property type="entry name" value="DNA_mismatch_repair_MutS-lik_N"/>
</dbReference>
<dbReference type="GO" id="GO:0140664">
    <property type="term" value="F:ATP-dependent DNA damage sensor activity"/>
    <property type="evidence" value="ECO:0007669"/>
    <property type="project" value="InterPro"/>
</dbReference>
<comment type="function">
    <text evidence="8 9">This protein is involved in the repair of mismatches in DNA. It is possible that it carries out the mismatch recognition step. This protein has a weak ATPase activity.</text>
</comment>
<keyword evidence="3 9" id="KW-0547">Nucleotide-binding</keyword>
<feature type="domain" description="DNA mismatch repair proteins mutS family" evidence="11">
    <location>
        <begin position="682"/>
        <end position="698"/>
    </location>
</feature>
<dbReference type="InterPro" id="IPR007860">
    <property type="entry name" value="DNA_mmatch_repair_MutS_con_dom"/>
</dbReference>
<dbReference type="Gene3D" id="3.40.50.300">
    <property type="entry name" value="P-loop containing nucleotide triphosphate hydrolases"/>
    <property type="match status" value="1"/>
</dbReference>
<dbReference type="PROSITE" id="PS00486">
    <property type="entry name" value="DNA_MISMATCH_REPAIR_2"/>
    <property type="match status" value="1"/>
</dbReference>
<sequence>MAISPMMRQYLEIKEQHPDCVLFFRLGDFYETFFEDAELVARELELTLTGKDCGLEKRAPMCGVPHHAADVYVKRLIEKGYKVAICEQMTDPALSKGLVERAVTRVITPGTLIDSSMLEERASNYILALFFQKERAGCAFCDVSTGEFFAYQFDHATAQLMDELSRIHPSEILANEVERVPRTSGALISSRPAGDYKSAIQNLTGHFAHSIDEMGFSGERLAVIAASMLLSYLSETQMNALSHILTMQRYDSKRAMELDAIAAANLELTQTLRYHKREGSLFWVLDKTVTPMGSRMLRAWIERPLCDKAEIERRLDAISFFMQNAIKLDALREALRPIYDIERLLSRIAYDAINPRDCVALGKSLAAVPGIRALLKGESAHMVADLVEMLDPMEDICVLLNNAISQDAPISVREGGIFQAGYNEQLDEYRAASRDGKTWISQMEQSEREETGIKNLKINYNRVFGYYIEVTKSYYDQVPFRYMRKQTLANCERFVTEELKELEKKVLGADESAIQLEYELFTAIRERLKAVISRLNATATGLKTLDALASLAQVGLENRYCRPNFNEEGVYEIENGRHPVVERSTGREGFVPNGTHLTPEKRVMIITGPNMAGKSTYMRQTALIVLMAHIGSFVPAERANIALTDRIFTRIGASDDLYAGESTFMVEMNELAHILRHATEHSLLILDEIGRGTSTFDGLSIAWATVEHVAKLGAKALFATHYHELSQLEGKLEGVADYRITAQERGDEIVFLRKIVPGSADRSFGVAVASLAGLPNSLIARARQIMARLEVNSQANIGKQILDNRKNSGDVQLGFENYSAMGFVDEVRELDVMSMSPIDALNKLFELSEKARNL</sequence>
<dbReference type="EMBL" id="DVJN01000127">
    <property type="protein sequence ID" value="HIS92651.1"/>
    <property type="molecule type" value="Genomic_DNA"/>
</dbReference>
<keyword evidence="7 9" id="KW-0234">DNA repair</keyword>
<dbReference type="CDD" id="cd03284">
    <property type="entry name" value="ABC_MutS1"/>
    <property type="match status" value="1"/>
</dbReference>
<dbReference type="FunFam" id="3.40.1170.10:FF:000001">
    <property type="entry name" value="DNA mismatch repair protein MutS"/>
    <property type="match status" value="1"/>
</dbReference>
<accession>A0A9D1K5T3</accession>
<dbReference type="FunFam" id="3.40.50.300:FF:000870">
    <property type="entry name" value="MutS protein homolog 4"/>
    <property type="match status" value="1"/>
</dbReference>
<dbReference type="Proteomes" id="UP000824140">
    <property type="component" value="Unassembled WGS sequence"/>
</dbReference>
<name>A0A9D1K5T3_9FIRM</name>
<reference evidence="12" key="2">
    <citation type="journal article" date="2021" name="PeerJ">
        <title>Extensive microbial diversity within the chicken gut microbiome revealed by metagenomics and culture.</title>
        <authorList>
            <person name="Gilroy R."/>
            <person name="Ravi A."/>
            <person name="Getino M."/>
            <person name="Pursley I."/>
            <person name="Horton D.L."/>
            <person name="Alikhan N.F."/>
            <person name="Baker D."/>
            <person name="Gharbi K."/>
            <person name="Hall N."/>
            <person name="Watson M."/>
            <person name="Adriaenssens E.M."/>
            <person name="Foster-Nyarko E."/>
            <person name="Jarju S."/>
            <person name="Secka A."/>
            <person name="Antonio M."/>
            <person name="Oren A."/>
            <person name="Chaudhuri R.R."/>
            <person name="La Ragione R."/>
            <person name="Hildebrand F."/>
            <person name="Pallen M.J."/>
        </authorList>
    </citation>
    <scope>NUCLEOTIDE SEQUENCE</scope>
    <source>
        <strain evidence="12">13766</strain>
    </source>
</reference>
<evidence type="ECO:0000256" key="7">
    <source>
        <dbReference type="ARBA" id="ARBA00023204"/>
    </source>
</evidence>
<dbReference type="AlphaFoldDB" id="A0A9D1K5T3"/>
<reference evidence="12" key="1">
    <citation type="submission" date="2020-10" db="EMBL/GenBank/DDBJ databases">
        <authorList>
            <person name="Gilroy R."/>
        </authorList>
    </citation>
    <scope>NUCLEOTIDE SEQUENCE</scope>
    <source>
        <strain evidence="12">13766</strain>
    </source>
</reference>
<evidence type="ECO:0000256" key="3">
    <source>
        <dbReference type="ARBA" id="ARBA00022741"/>
    </source>
</evidence>
<dbReference type="InterPro" id="IPR027417">
    <property type="entry name" value="P-loop_NTPase"/>
</dbReference>
<dbReference type="GO" id="GO:0030983">
    <property type="term" value="F:mismatched DNA binding"/>
    <property type="evidence" value="ECO:0007669"/>
    <property type="project" value="InterPro"/>
</dbReference>
<dbReference type="GO" id="GO:0005524">
    <property type="term" value="F:ATP binding"/>
    <property type="evidence" value="ECO:0007669"/>
    <property type="project" value="UniProtKB-UniRule"/>
</dbReference>
<evidence type="ECO:0000313" key="13">
    <source>
        <dbReference type="Proteomes" id="UP000824140"/>
    </source>
</evidence>
<organism evidence="12 13">
    <name type="scientific">Candidatus Alectryocaccomicrobium excrementavium</name>
    <dbReference type="NCBI Taxonomy" id="2840668"/>
    <lineage>
        <taxon>Bacteria</taxon>
        <taxon>Bacillati</taxon>
        <taxon>Bacillota</taxon>
        <taxon>Clostridia</taxon>
        <taxon>Candidatus Alectryocaccomicrobium</taxon>
    </lineage>
</organism>
<dbReference type="HAMAP" id="MF_00096">
    <property type="entry name" value="MutS"/>
    <property type="match status" value="1"/>
</dbReference>
<dbReference type="GO" id="GO:0003684">
    <property type="term" value="F:damaged DNA binding"/>
    <property type="evidence" value="ECO:0007669"/>
    <property type="project" value="UniProtKB-UniRule"/>
</dbReference>
<keyword evidence="5 9" id="KW-0067">ATP-binding</keyword>
<dbReference type="Gene3D" id="1.10.1420.10">
    <property type="match status" value="2"/>
</dbReference>
<dbReference type="InterPro" id="IPR007861">
    <property type="entry name" value="DNA_mismatch_repair_MutS_clamp"/>
</dbReference>
<dbReference type="SUPFAM" id="SSF55271">
    <property type="entry name" value="DNA repair protein MutS, domain I"/>
    <property type="match status" value="1"/>
</dbReference>
<dbReference type="InterPro" id="IPR016151">
    <property type="entry name" value="DNA_mismatch_repair_MutS_N"/>
</dbReference>
<proteinExistence type="inferred from homology"/>
<evidence type="ECO:0000256" key="9">
    <source>
        <dbReference type="HAMAP-Rule" id="MF_00096"/>
    </source>
</evidence>
<dbReference type="SMART" id="SM00534">
    <property type="entry name" value="MUTSac"/>
    <property type="match status" value="1"/>
</dbReference>
<dbReference type="Pfam" id="PF05188">
    <property type="entry name" value="MutS_II"/>
    <property type="match status" value="1"/>
</dbReference>
<dbReference type="InterPro" id="IPR036678">
    <property type="entry name" value="MutS_con_dom_sf"/>
</dbReference>
<dbReference type="SUPFAM" id="SSF52540">
    <property type="entry name" value="P-loop containing nucleoside triphosphate hydrolases"/>
    <property type="match status" value="1"/>
</dbReference>
<evidence type="ECO:0000256" key="1">
    <source>
        <dbReference type="ARBA" id="ARBA00006271"/>
    </source>
</evidence>
<dbReference type="SMART" id="SM00533">
    <property type="entry name" value="MUTSd"/>
    <property type="match status" value="1"/>
</dbReference>
<dbReference type="InterPro" id="IPR036187">
    <property type="entry name" value="DNA_mismatch_repair_MutS_sf"/>
</dbReference>
<dbReference type="PANTHER" id="PTHR11361">
    <property type="entry name" value="DNA MISMATCH REPAIR PROTEIN MUTS FAMILY MEMBER"/>
    <property type="match status" value="1"/>
</dbReference>